<evidence type="ECO:0000256" key="1">
    <source>
        <dbReference type="ARBA" id="ARBA00004141"/>
    </source>
</evidence>
<protein>
    <submittedName>
        <fullName evidence="7">Uracil/xanthine transporter</fullName>
    </submittedName>
</protein>
<proteinExistence type="inferred from homology"/>
<evidence type="ECO:0000256" key="3">
    <source>
        <dbReference type="ARBA" id="ARBA00022448"/>
    </source>
</evidence>
<evidence type="ECO:0000256" key="5">
    <source>
        <dbReference type="ARBA" id="ARBA00022989"/>
    </source>
</evidence>
<dbReference type="STRING" id="1463164.KQS06HV_50274"/>
<dbReference type="NCBIfam" id="NF008502">
    <property type="entry name" value="PRK11412.1"/>
    <property type="match status" value="1"/>
</dbReference>
<dbReference type="EMBL" id="NXHG01000006">
    <property type="protein sequence ID" value="PCM61116.1"/>
    <property type="molecule type" value="Genomic_DNA"/>
</dbReference>
<evidence type="ECO:0000313" key="8">
    <source>
        <dbReference type="Proteomes" id="UP000217648"/>
    </source>
</evidence>
<dbReference type="PANTHER" id="PTHR42810:SF6">
    <property type="entry name" value="PURINE PERMEASE YBBY-RELATED"/>
    <property type="match status" value="1"/>
</dbReference>
<dbReference type="InterPro" id="IPR006043">
    <property type="entry name" value="NCS2"/>
</dbReference>
<evidence type="ECO:0000313" key="7">
    <source>
        <dbReference type="EMBL" id="PCM61116.1"/>
    </source>
</evidence>
<reference evidence="7 8" key="1">
    <citation type="submission" date="2017-09" db="EMBL/GenBank/DDBJ databases">
        <title>Mdr eskape-Ghana.</title>
        <authorList>
            <person name="Agyepong N."/>
            <person name="Janice J."/>
            <person name="Samuelsen O."/>
            <person name="Owusu-Ofori A."/>
            <person name="Sundsfjord A."/>
            <person name="Essack S."/>
            <person name="Pedersen T."/>
        </authorList>
    </citation>
    <scope>NUCLEOTIDE SEQUENCE [LARGE SCALE GENOMIC DNA]</scope>
    <source>
        <strain evidence="7 8">46</strain>
    </source>
</reference>
<sequence length="436" mass="47302">MVVLPLNKRNTLAGFQWFFFIFCNTVVVPPTLQSAFQLPASALITLTQYGFITTGLACLAQALLGHRRAIMEGPTGLWWSTILTVTVGEAARGTPFDSIASSLAVGIFFSAVLTIIIGVSGIGHRLAKLFSPTVMVFFMLLLGAQLTTIFFKGMLGLPFSSTQVNPGIQLAPFCLALSVMILVLGMIIFLPDGIARYALLIGTLAGWAGWYLLFRIPPATVASGPIHWQWFPLGYGGQLRPGIILTALLAGLVNITNTYGAIRSTDVFYPQQGASNTRYRRSFMISGLITLITVPLNVVPFSPFVSSTALLTQTGDTSRRPFIIGCLCCLLVGLFTPLTHFFTTLPLPISSAVMLVSYLPLLYSSLSFSKQITFTARNIYRLALPLFVGIFLMGLPPVYLQTLPLTIRPLVGNGLLIGVLLAVAMENLIPWDRIKS</sequence>
<evidence type="ECO:0000256" key="4">
    <source>
        <dbReference type="ARBA" id="ARBA00022692"/>
    </source>
</evidence>
<name>A0A2A5MJN4_9ENTR</name>
<gene>
    <name evidence="7" type="ORF">CP911_12305</name>
</gene>
<dbReference type="PANTHER" id="PTHR42810">
    <property type="entry name" value="PURINE PERMEASE C1399.01C-RELATED"/>
    <property type="match status" value="1"/>
</dbReference>
<accession>A0A2A5MJN4</accession>
<comment type="subcellular location">
    <subcellularLocation>
        <location evidence="1">Membrane</location>
        <topology evidence="1">Multi-pass membrane protein</topology>
    </subcellularLocation>
</comment>
<keyword evidence="3" id="KW-0813">Transport</keyword>
<dbReference type="NCBIfam" id="NF037981">
    <property type="entry name" value="NCS2_1"/>
    <property type="match status" value="1"/>
</dbReference>
<evidence type="ECO:0000256" key="6">
    <source>
        <dbReference type="ARBA" id="ARBA00023136"/>
    </source>
</evidence>
<comment type="similarity">
    <text evidence="2">Belongs to the nucleobase:cation symporter-2 (NCS2) (TC 2.A.40) family.</text>
</comment>
<dbReference type="AlphaFoldDB" id="A0A2A5MJN4"/>
<comment type="caution">
    <text evidence="7">The sequence shown here is derived from an EMBL/GenBank/DDBJ whole genome shotgun (WGS) entry which is preliminary data.</text>
</comment>
<organism evidence="7 8">
    <name type="scientific">Klebsiella quasipneumoniae</name>
    <dbReference type="NCBI Taxonomy" id="1463165"/>
    <lineage>
        <taxon>Bacteria</taxon>
        <taxon>Pseudomonadati</taxon>
        <taxon>Pseudomonadota</taxon>
        <taxon>Gammaproteobacteria</taxon>
        <taxon>Enterobacterales</taxon>
        <taxon>Enterobacteriaceae</taxon>
        <taxon>Klebsiella/Raoultella group</taxon>
        <taxon>Klebsiella</taxon>
        <taxon>Klebsiella pneumoniae complex</taxon>
    </lineage>
</organism>
<dbReference type="Pfam" id="PF00860">
    <property type="entry name" value="Xan_ur_permease"/>
    <property type="match status" value="1"/>
</dbReference>
<dbReference type="GO" id="GO:0005886">
    <property type="term" value="C:plasma membrane"/>
    <property type="evidence" value="ECO:0007669"/>
    <property type="project" value="TreeGrafter"/>
</dbReference>
<keyword evidence="5" id="KW-1133">Transmembrane helix</keyword>
<dbReference type="RefSeq" id="WP_043521426.1">
    <property type="nucleotide sequence ID" value="NZ_BILL01000001.1"/>
</dbReference>
<keyword evidence="4" id="KW-0812">Transmembrane</keyword>
<keyword evidence="6" id="KW-0472">Membrane</keyword>
<dbReference type="GO" id="GO:0042907">
    <property type="term" value="F:xanthine transmembrane transporter activity"/>
    <property type="evidence" value="ECO:0007669"/>
    <property type="project" value="TreeGrafter"/>
</dbReference>
<dbReference type="Proteomes" id="UP000217648">
    <property type="component" value="Unassembled WGS sequence"/>
</dbReference>
<evidence type="ECO:0000256" key="2">
    <source>
        <dbReference type="ARBA" id="ARBA00008821"/>
    </source>
</evidence>